<evidence type="ECO:0000259" key="3">
    <source>
        <dbReference type="Pfam" id="PF13359"/>
    </source>
</evidence>
<dbReference type="PANTHER" id="PTHR23080">
    <property type="entry name" value="THAP DOMAIN PROTEIN"/>
    <property type="match status" value="1"/>
</dbReference>
<evidence type="ECO:0000313" key="6">
    <source>
        <dbReference type="Proteomes" id="UP001152320"/>
    </source>
</evidence>
<dbReference type="InterPro" id="IPR027806">
    <property type="entry name" value="HARBI1_dom"/>
</dbReference>
<dbReference type="Pfam" id="PF13613">
    <property type="entry name" value="HTH_Tnp_4"/>
    <property type="match status" value="1"/>
</dbReference>
<accession>A0A9Q0YMD0</accession>
<dbReference type="InterPro" id="IPR027805">
    <property type="entry name" value="Transposase_HTH_dom"/>
</dbReference>
<dbReference type="GO" id="GO:0046872">
    <property type="term" value="F:metal ion binding"/>
    <property type="evidence" value="ECO:0007669"/>
    <property type="project" value="UniProtKB-KW"/>
</dbReference>
<proteinExistence type="predicted"/>
<feature type="domain" description="Transposase Helix-turn-helix" evidence="4">
    <location>
        <begin position="79"/>
        <end position="130"/>
    </location>
</feature>
<organism evidence="5 6">
    <name type="scientific">Holothuria leucospilota</name>
    <name type="common">Black long sea cucumber</name>
    <name type="synonym">Mertensiothuria leucospilota</name>
    <dbReference type="NCBI Taxonomy" id="206669"/>
    <lineage>
        <taxon>Eukaryota</taxon>
        <taxon>Metazoa</taxon>
        <taxon>Echinodermata</taxon>
        <taxon>Eleutherozoa</taxon>
        <taxon>Echinozoa</taxon>
        <taxon>Holothuroidea</taxon>
        <taxon>Aspidochirotacea</taxon>
        <taxon>Aspidochirotida</taxon>
        <taxon>Holothuriidae</taxon>
        <taxon>Holothuria</taxon>
    </lineage>
</organism>
<evidence type="ECO:0000259" key="4">
    <source>
        <dbReference type="Pfam" id="PF13613"/>
    </source>
</evidence>
<evidence type="ECO:0008006" key="7">
    <source>
        <dbReference type="Google" id="ProtNLM"/>
    </source>
</evidence>
<evidence type="ECO:0000256" key="1">
    <source>
        <dbReference type="ARBA" id="ARBA00001968"/>
    </source>
</evidence>
<comment type="caution">
    <text evidence="5">The sequence shown here is derived from an EMBL/GenBank/DDBJ whole genome shotgun (WGS) entry which is preliminary data.</text>
</comment>
<evidence type="ECO:0000256" key="2">
    <source>
        <dbReference type="ARBA" id="ARBA00022723"/>
    </source>
</evidence>
<keyword evidence="6" id="KW-1185">Reference proteome</keyword>
<dbReference type="PANTHER" id="PTHR23080:SF63">
    <property type="entry name" value="TICK TRANSPOSON"/>
    <property type="match status" value="1"/>
</dbReference>
<gene>
    <name evidence="5" type="ORF">HOLleu_36581</name>
</gene>
<comment type="cofactor">
    <cofactor evidence="1">
        <name>a divalent metal cation</name>
        <dbReference type="ChEBI" id="CHEBI:60240"/>
    </cofactor>
</comment>
<feature type="domain" description="DDE Tnp4" evidence="3">
    <location>
        <begin position="159"/>
        <end position="204"/>
    </location>
</feature>
<protein>
    <recommendedName>
        <fullName evidence="7">Transposase Helix-turn-helix domain-containing protein</fullName>
    </recommendedName>
</protein>
<dbReference type="Pfam" id="PF13359">
    <property type="entry name" value="DDE_Tnp_4"/>
    <property type="match status" value="1"/>
</dbReference>
<name>A0A9Q0YMD0_HOLLE</name>
<keyword evidence="2" id="KW-0479">Metal-binding</keyword>
<sequence length="204" mass="23599">MKCKLNSMESAERFSIHKISHSDYLVTKYTGLPSFQHFQWLVDQVRGHAVNMQYYRGKKSTGNKKYQLNNSDKPGKARTLSIEDEVFITLMKLRLNLIEDHIALRFNISRFCVSQILSTWLPFLAAELKPFIYWPTQQEILSYYPHCFKQYDGCVRCIIDCTEIRIQRPSLALTNNAVYSQYKSSPTLKVLIGITPGATISFIS</sequence>
<dbReference type="OrthoDB" id="10020990at2759"/>
<reference evidence="5" key="1">
    <citation type="submission" date="2021-10" db="EMBL/GenBank/DDBJ databases">
        <title>Tropical sea cucumber genome reveals ecological adaptation and Cuvierian tubules defense mechanism.</title>
        <authorList>
            <person name="Chen T."/>
        </authorList>
    </citation>
    <scope>NUCLEOTIDE SEQUENCE</scope>
    <source>
        <strain evidence="5">Nanhai2018</strain>
        <tissue evidence="5">Muscle</tissue>
    </source>
</reference>
<dbReference type="EMBL" id="JAIZAY010000019">
    <property type="protein sequence ID" value="KAJ8023985.1"/>
    <property type="molecule type" value="Genomic_DNA"/>
</dbReference>
<evidence type="ECO:0000313" key="5">
    <source>
        <dbReference type="EMBL" id="KAJ8023985.1"/>
    </source>
</evidence>
<dbReference type="Proteomes" id="UP001152320">
    <property type="component" value="Chromosome 19"/>
</dbReference>
<dbReference type="AlphaFoldDB" id="A0A9Q0YMD0"/>